<accession>A0AAC9KE57</accession>
<dbReference type="EC" id="2.3.1.-" evidence="2"/>
<sequence>MSDIKYGQEQGLSPDEFIAVLTASGLAERRPIADRGRIERMLKNANLIVTARDGKGRLVGVSRALTDFSYCCYLSDLAVDKALQGRGIGKILVSETRRLAGPEAMCLLLSAPDSMPFYRSIGMPQPDNAFLFKRER</sequence>
<dbReference type="RefSeq" id="WP_072572467.1">
    <property type="nucleotide sequence ID" value="NZ_CP018191.1"/>
</dbReference>
<organism evidence="2 3">
    <name type="scientific">Granulibacter bethesdensis</name>
    <dbReference type="NCBI Taxonomy" id="364410"/>
    <lineage>
        <taxon>Bacteria</taxon>
        <taxon>Pseudomonadati</taxon>
        <taxon>Pseudomonadota</taxon>
        <taxon>Alphaproteobacteria</taxon>
        <taxon>Acetobacterales</taxon>
        <taxon>Acetobacteraceae</taxon>
        <taxon>Granulibacter</taxon>
    </lineage>
</organism>
<name>A0AAC9KE57_9PROT</name>
<feature type="domain" description="N-acetyltransferase" evidence="1">
    <location>
        <begin position="1"/>
        <end position="136"/>
    </location>
</feature>
<dbReference type="InterPro" id="IPR016181">
    <property type="entry name" value="Acyl_CoA_acyltransferase"/>
</dbReference>
<gene>
    <name evidence="2" type="ORF">GbCGDNIH9_8504</name>
</gene>
<dbReference type="InterPro" id="IPR053144">
    <property type="entry name" value="Acetyltransferase_Butenolide"/>
</dbReference>
<proteinExistence type="predicted"/>
<dbReference type="AlphaFoldDB" id="A0AAC9KE57"/>
<evidence type="ECO:0000313" key="2">
    <source>
        <dbReference type="EMBL" id="APH54435.1"/>
    </source>
</evidence>
<dbReference type="PROSITE" id="PS51186">
    <property type="entry name" value="GNAT"/>
    <property type="match status" value="1"/>
</dbReference>
<dbReference type="Proteomes" id="UP000182373">
    <property type="component" value="Chromosome"/>
</dbReference>
<dbReference type="EMBL" id="CP018191">
    <property type="protein sequence ID" value="APH54435.1"/>
    <property type="molecule type" value="Genomic_DNA"/>
</dbReference>
<dbReference type="SUPFAM" id="SSF55729">
    <property type="entry name" value="Acyl-CoA N-acyltransferases (Nat)"/>
    <property type="match status" value="1"/>
</dbReference>
<keyword evidence="2" id="KW-0012">Acyltransferase</keyword>
<reference evidence="3" key="1">
    <citation type="submission" date="2016-11" db="EMBL/GenBank/DDBJ databases">
        <title>Comparative genomic and phenotypic analysis of Granulibacter bethesdensis clinical isolates from patients with chronic granulomatous disease.</title>
        <authorList>
            <person name="Zarember K.A."/>
            <person name="Porcella S.F."/>
            <person name="Chu J."/>
            <person name="Ding L."/>
            <person name="Dahlstrom E."/>
            <person name="Barbian K."/>
            <person name="Martens C."/>
            <person name="Sykora L."/>
            <person name="Kramer S."/>
            <person name="Pettinato A.M."/>
            <person name="Hong H."/>
            <person name="Wald G."/>
            <person name="Berg L.J."/>
            <person name="Rogge L.S."/>
            <person name="Greenberg D.E."/>
            <person name="Falcone E.L."/>
            <person name="Neves J.F."/>
            <person name="Simoes M.J."/>
            <person name="Casal M."/>
            <person name="Rodriguez-Lopez F.C."/>
            <person name="Zelazny A."/>
            <person name="Gallin J.I."/>
            <person name="Holland S.M."/>
        </authorList>
    </citation>
    <scope>NUCLEOTIDE SEQUENCE [LARGE SCALE GENOMIC DNA]</scope>
    <source>
        <strain evidence="3">NIH9.1</strain>
    </source>
</reference>
<dbReference type="GO" id="GO:0016747">
    <property type="term" value="F:acyltransferase activity, transferring groups other than amino-acyl groups"/>
    <property type="evidence" value="ECO:0007669"/>
    <property type="project" value="InterPro"/>
</dbReference>
<evidence type="ECO:0000313" key="3">
    <source>
        <dbReference type="Proteomes" id="UP000182373"/>
    </source>
</evidence>
<dbReference type="CDD" id="cd04301">
    <property type="entry name" value="NAT_SF"/>
    <property type="match status" value="1"/>
</dbReference>
<dbReference type="InterPro" id="IPR000182">
    <property type="entry name" value="GNAT_dom"/>
</dbReference>
<keyword evidence="2" id="KW-0808">Transferase</keyword>
<evidence type="ECO:0000259" key="1">
    <source>
        <dbReference type="PROSITE" id="PS51186"/>
    </source>
</evidence>
<dbReference type="PANTHER" id="PTHR43233:SF1">
    <property type="entry name" value="FAMILY N-ACETYLTRANSFERASE, PUTATIVE (AFU_ORTHOLOGUE AFUA_6G03350)-RELATED"/>
    <property type="match status" value="1"/>
</dbReference>
<protein>
    <submittedName>
        <fullName evidence="2">Acetyltransferase</fullName>
        <ecNumber evidence="2">2.3.1.-</ecNumber>
    </submittedName>
</protein>
<dbReference type="PANTHER" id="PTHR43233">
    <property type="entry name" value="FAMILY N-ACETYLTRANSFERASE, PUTATIVE (AFU_ORTHOLOGUE AFUA_6G03350)-RELATED"/>
    <property type="match status" value="1"/>
</dbReference>
<dbReference type="Gene3D" id="3.40.630.30">
    <property type="match status" value="1"/>
</dbReference>
<dbReference type="Pfam" id="PF00583">
    <property type="entry name" value="Acetyltransf_1"/>
    <property type="match status" value="1"/>
</dbReference>